<dbReference type="GeneID" id="108020884"/>
<feature type="region of interest" description="Disordered" evidence="1">
    <location>
        <begin position="335"/>
        <end position="576"/>
    </location>
</feature>
<evidence type="ECO:0000313" key="3">
    <source>
        <dbReference type="RefSeq" id="XP_016944776.2"/>
    </source>
</evidence>
<evidence type="ECO:0000313" key="2">
    <source>
        <dbReference type="Proteomes" id="UP001652628"/>
    </source>
</evidence>
<accession>A0AB39ZWK9</accession>
<feature type="compositionally biased region" description="Basic and acidic residues" evidence="1">
    <location>
        <begin position="464"/>
        <end position="480"/>
    </location>
</feature>
<feature type="compositionally biased region" description="Basic and acidic residues" evidence="1">
    <location>
        <begin position="374"/>
        <end position="455"/>
    </location>
</feature>
<feature type="compositionally biased region" description="Low complexity" evidence="1">
    <location>
        <begin position="1"/>
        <end position="11"/>
    </location>
</feature>
<evidence type="ECO:0000256" key="1">
    <source>
        <dbReference type="SAM" id="MobiDB-lite"/>
    </source>
</evidence>
<feature type="compositionally biased region" description="Basic residues" evidence="1">
    <location>
        <begin position="543"/>
        <end position="557"/>
    </location>
</feature>
<keyword evidence="2" id="KW-1185">Reference proteome</keyword>
<gene>
    <name evidence="3" type="primary">LOC108020884</name>
</gene>
<dbReference type="Proteomes" id="UP001652628">
    <property type="component" value="Chromosome 2L"/>
</dbReference>
<feature type="region of interest" description="Disordered" evidence="1">
    <location>
        <begin position="1"/>
        <end position="32"/>
    </location>
</feature>
<name>A0AB39ZWK9_DROSZ</name>
<feature type="compositionally biased region" description="Gly residues" evidence="1">
    <location>
        <begin position="335"/>
        <end position="355"/>
    </location>
</feature>
<feature type="compositionally biased region" description="Polar residues" evidence="1">
    <location>
        <begin position="493"/>
        <end position="506"/>
    </location>
</feature>
<proteinExistence type="predicted"/>
<reference evidence="3" key="1">
    <citation type="submission" date="2025-08" db="UniProtKB">
        <authorList>
            <consortium name="RefSeq"/>
        </authorList>
    </citation>
    <scope>IDENTIFICATION</scope>
</reference>
<organism evidence="2 3">
    <name type="scientific">Drosophila suzukii</name>
    <name type="common">Spotted-wing drosophila fruit fly</name>
    <dbReference type="NCBI Taxonomy" id="28584"/>
    <lineage>
        <taxon>Eukaryota</taxon>
        <taxon>Metazoa</taxon>
        <taxon>Ecdysozoa</taxon>
        <taxon>Arthropoda</taxon>
        <taxon>Hexapoda</taxon>
        <taxon>Insecta</taxon>
        <taxon>Pterygota</taxon>
        <taxon>Neoptera</taxon>
        <taxon>Endopterygota</taxon>
        <taxon>Diptera</taxon>
        <taxon>Brachycera</taxon>
        <taxon>Muscomorpha</taxon>
        <taxon>Ephydroidea</taxon>
        <taxon>Drosophilidae</taxon>
        <taxon>Drosophila</taxon>
        <taxon>Sophophora</taxon>
    </lineage>
</organism>
<feature type="compositionally biased region" description="Pro residues" evidence="1">
    <location>
        <begin position="145"/>
        <end position="162"/>
    </location>
</feature>
<sequence length="705" mass="79248">MSSRRSIGSYRGSRRDSVHTDAPCNPFDTRNSEVVPRPYELMRQRNCKTEKFIPFERYPTIRPPVSKCSYDNTKNWLSESVDQGGCVDISAKAQDALKIWKNSPHKSTLKYYGVASGAYLPEAVKFNRTLSSSLKHASGLRKRVPSPPLAPKPKRPPQPAPLCQPYILNRQALKAELQRMPIARQKLHPKEAFGTLFCEKTQDPMDPLGVEAATTRMVSLREALDMARPEKPPNHGLRRNHWYCPAKCGERENKCTDYEWAKYKLDSRPYDEAFHKWFLDQKAPPDNEPHDYDELYRRFQACFEVKPQPDPDCMAMAKCCANVFKELYEEGGGGAGGGGAGGWGGDGETGEGGGGPKKDGQKGQPGGPGPEGTNRPEKDKDKGDGDKEDIEKDKTKGKGKGTDKDKETEKDKEGDKKDKDKKKEKIQDPDKGKDKDLDKEGKDQKEKGKGKDKNKGTNPDEEPESGKKKDVKDPGLEKSKPLKPPKPPKDQIESNTDTSTRNFSSLDTRDSDRVPSNPIEPPTEEPPPKGEIEEKPLKPPSKPSKKPPSKKPGKPKPPRVDKGEKDKEEEAVKDECPTCPPADCPCSICDCLYAQKLPVSPAMKKVFAQEKTRKMREYLRQMRHREYMECAGQKPTAPQHKVDPISCDNCFCQDPKISEYCECLGALQHLQRLLGKKRHPIVNNELLFNLDDLRQRIAQRMCECI</sequence>
<feature type="compositionally biased region" description="Basic and acidic residues" evidence="1">
    <location>
        <begin position="526"/>
        <end position="537"/>
    </location>
</feature>
<protein>
    <submittedName>
        <fullName evidence="3">Uncharacterized protein</fullName>
    </submittedName>
</protein>
<feature type="compositionally biased region" description="Basic and acidic residues" evidence="1">
    <location>
        <begin position="558"/>
        <end position="576"/>
    </location>
</feature>
<dbReference type="RefSeq" id="XP_016944776.2">
    <property type="nucleotide sequence ID" value="XM_017089287.4"/>
</dbReference>
<feature type="region of interest" description="Disordered" evidence="1">
    <location>
        <begin position="135"/>
        <end position="163"/>
    </location>
</feature>
<dbReference type="AlphaFoldDB" id="A0AB39ZWK9"/>